<proteinExistence type="predicted"/>
<keyword evidence="1" id="KW-0472">Membrane</keyword>
<reference evidence="2" key="2">
    <citation type="journal article" date="2015" name="Data Brief">
        <title>Shoot transcriptome of the giant reed, Arundo donax.</title>
        <authorList>
            <person name="Barrero R.A."/>
            <person name="Guerrero F.D."/>
            <person name="Moolhuijzen P."/>
            <person name="Goolsby J.A."/>
            <person name="Tidwell J."/>
            <person name="Bellgard S.E."/>
            <person name="Bellgard M.I."/>
        </authorList>
    </citation>
    <scope>NUCLEOTIDE SEQUENCE</scope>
    <source>
        <tissue evidence="2">Shoot tissue taken approximately 20 cm above the soil surface</tissue>
    </source>
</reference>
<evidence type="ECO:0000256" key="1">
    <source>
        <dbReference type="SAM" id="Phobius"/>
    </source>
</evidence>
<dbReference type="EMBL" id="GBRH01180110">
    <property type="protein sequence ID" value="JAE17786.1"/>
    <property type="molecule type" value="Transcribed_RNA"/>
</dbReference>
<dbReference type="AlphaFoldDB" id="A0A0A9G5H1"/>
<reference evidence="2" key="1">
    <citation type="submission" date="2014-09" db="EMBL/GenBank/DDBJ databases">
        <authorList>
            <person name="Magalhaes I.L.F."/>
            <person name="Oliveira U."/>
            <person name="Santos F.R."/>
            <person name="Vidigal T.H.D.A."/>
            <person name="Brescovit A.D."/>
            <person name="Santos A.J."/>
        </authorList>
    </citation>
    <scope>NUCLEOTIDE SEQUENCE</scope>
    <source>
        <tissue evidence="2">Shoot tissue taken approximately 20 cm above the soil surface</tissue>
    </source>
</reference>
<organism evidence="2">
    <name type="scientific">Arundo donax</name>
    <name type="common">Giant reed</name>
    <name type="synonym">Donax arundinaceus</name>
    <dbReference type="NCBI Taxonomy" id="35708"/>
    <lineage>
        <taxon>Eukaryota</taxon>
        <taxon>Viridiplantae</taxon>
        <taxon>Streptophyta</taxon>
        <taxon>Embryophyta</taxon>
        <taxon>Tracheophyta</taxon>
        <taxon>Spermatophyta</taxon>
        <taxon>Magnoliopsida</taxon>
        <taxon>Liliopsida</taxon>
        <taxon>Poales</taxon>
        <taxon>Poaceae</taxon>
        <taxon>PACMAD clade</taxon>
        <taxon>Arundinoideae</taxon>
        <taxon>Arundineae</taxon>
        <taxon>Arundo</taxon>
    </lineage>
</organism>
<feature type="transmembrane region" description="Helical" evidence="1">
    <location>
        <begin position="33"/>
        <end position="55"/>
    </location>
</feature>
<name>A0A0A9G5H1_ARUDO</name>
<accession>A0A0A9G5H1</accession>
<protein>
    <submittedName>
        <fullName evidence="2">Uncharacterized protein</fullName>
    </submittedName>
</protein>
<evidence type="ECO:0000313" key="2">
    <source>
        <dbReference type="EMBL" id="JAE17786.1"/>
    </source>
</evidence>
<keyword evidence="1" id="KW-0812">Transmembrane</keyword>
<keyword evidence="1" id="KW-1133">Transmembrane helix</keyword>
<sequence length="98" mass="11068">MLYSDDQYNLVLHLSTRYSPTWYQSNPTTGANLITMLCVHSTNKMALFFVFLAPLRHSKMVRPRESCARSTTPCAHFFSKIPCPTNSGLKPCLLPLTS</sequence>